<dbReference type="Proteomes" id="UP001597451">
    <property type="component" value="Unassembled WGS sequence"/>
</dbReference>
<keyword evidence="3" id="KW-1185">Reference proteome</keyword>
<keyword evidence="1" id="KW-0472">Membrane</keyword>
<keyword evidence="1" id="KW-1133">Transmembrane helix</keyword>
<gene>
    <name evidence="2" type="ORF">ACFSUN_11555</name>
</gene>
<evidence type="ECO:0000313" key="3">
    <source>
        <dbReference type="Proteomes" id="UP001597451"/>
    </source>
</evidence>
<feature type="transmembrane region" description="Helical" evidence="1">
    <location>
        <begin position="96"/>
        <end position="118"/>
    </location>
</feature>
<reference evidence="3" key="1">
    <citation type="journal article" date="2019" name="Int. J. Syst. Evol. Microbiol.">
        <title>The Global Catalogue of Microorganisms (GCM) 10K type strain sequencing project: providing services to taxonomists for standard genome sequencing and annotation.</title>
        <authorList>
            <consortium name="The Broad Institute Genomics Platform"/>
            <consortium name="The Broad Institute Genome Sequencing Center for Infectious Disease"/>
            <person name="Wu L."/>
            <person name="Ma J."/>
        </authorList>
    </citation>
    <scope>NUCLEOTIDE SEQUENCE [LARGE SCALE GENOMIC DNA]</scope>
    <source>
        <strain evidence="3">TISTR 1858</strain>
    </source>
</reference>
<sequence>MSEEQLYQKIYHVKEQLSELQHHFWNQYSDFETWYFWFNLLSIFLPLLILYVVADRKRLFEISFFGYTAHVLWSNIDSILSSNNYLVHPHSLSYLLPVGFTVTTVVFPVTFMFVYQYCTHRGKNVFIYFTGMSFLFAYGFGGISILLGLLEMHKGMNLFYLFLIDIVVSFLAYGFTRLFIKIKHDKRAVPEK</sequence>
<organism evidence="2 3">
    <name type="scientific">Oceanobacillus kapialis</name>
    <dbReference type="NCBI Taxonomy" id="481353"/>
    <lineage>
        <taxon>Bacteria</taxon>
        <taxon>Bacillati</taxon>
        <taxon>Bacillota</taxon>
        <taxon>Bacilli</taxon>
        <taxon>Bacillales</taxon>
        <taxon>Bacillaceae</taxon>
        <taxon>Oceanobacillus</taxon>
    </lineage>
</organism>
<accession>A0ABW5Q1W4</accession>
<dbReference type="RefSeq" id="WP_379562208.1">
    <property type="nucleotide sequence ID" value="NZ_JBHUMX010000036.1"/>
</dbReference>
<comment type="caution">
    <text evidence="2">The sequence shown here is derived from an EMBL/GenBank/DDBJ whole genome shotgun (WGS) entry which is preliminary data.</text>
</comment>
<feature type="transmembrane region" description="Helical" evidence="1">
    <location>
        <begin position="34"/>
        <end position="52"/>
    </location>
</feature>
<feature type="transmembrane region" description="Helical" evidence="1">
    <location>
        <begin position="159"/>
        <end position="180"/>
    </location>
</feature>
<dbReference type="EMBL" id="JBHUMX010000036">
    <property type="protein sequence ID" value="MFD2629415.1"/>
    <property type="molecule type" value="Genomic_DNA"/>
</dbReference>
<name>A0ABW5Q1W4_9BACI</name>
<keyword evidence="1" id="KW-0812">Transmembrane</keyword>
<evidence type="ECO:0000256" key="1">
    <source>
        <dbReference type="SAM" id="Phobius"/>
    </source>
</evidence>
<proteinExistence type="predicted"/>
<feature type="transmembrane region" description="Helical" evidence="1">
    <location>
        <begin position="125"/>
        <end position="147"/>
    </location>
</feature>
<protein>
    <submittedName>
        <fullName evidence="2">Uncharacterized protein</fullName>
    </submittedName>
</protein>
<feature type="transmembrane region" description="Helical" evidence="1">
    <location>
        <begin position="59"/>
        <end position="76"/>
    </location>
</feature>
<evidence type="ECO:0000313" key="2">
    <source>
        <dbReference type="EMBL" id="MFD2629415.1"/>
    </source>
</evidence>